<feature type="domain" description="Intradiol ring-cleavage dioxygenases" evidence="5">
    <location>
        <begin position="86"/>
        <end position="114"/>
    </location>
</feature>
<keyword evidence="2" id="KW-0223">Dioxygenase</keyword>
<dbReference type="PANTHER" id="PTHR33711">
    <property type="entry name" value="DIOXYGENASE, PUTATIVE (AFU_ORTHOLOGUE AFUA_2G02910)-RELATED"/>
    <property type="match status" value="1"/>
</dbReference>
<sequence>MKNVDNKCFIPRDRNWHPPAYAPGYKTTVARSPRQSPVSMQHPTRSELTGPNFASLRLGPHDNDLLLNYRENAGRDGLPIGERIVMFGRVVDQLGKPVPDTLVEMWQANAGGRYRHKKDQYLAPLDPNFGGVGRCITDAQGWYHFRTVRPGPYPWPNDVNSWRPAHIHVSVMGPAISTRLVTQMYFEGDPLIPRCPIVHTLNDPEAVDTLIGRLDMARSRSMDYLAYRFDIVTRGELQTYFEPGVTL</sequence>
<dbReference type="EMBL" id="BAABKI010000018">
    <property type="protein sequence ID" value="GAA5174888.1"/>
    <property type="molecule type" value="Genomic_DNA"/>
</dbReference>
<evidence type="ECO:0000259" key="5">
    <source>
        <dbReference type="PROSITE" id="PS00083"/>
    </source>
</evidence>
<keyword evidence="7" id="KW-1185">Reference proteome</keyword>
<dbReference type="InterPro" id="IPR012785">
    <property type="entry name" value="Protocat_dOase_b"/>
</dbReference>
<dbReference type="Proteomes" id="UP001500074">
    <property type="component" value="Unassembled WGS sequence"/>
</dbReference>
<dbReference type="RefSeq" id="WP_031383285.1">
    <property type="nucleotide sequence ID" value="NZ_BAABKI010000018.1"/>
</dbReference>
<comment type="caution">
    <text evidence="6">The sequence shown here is derived from an EMBL/GenBank/DDBJ whole genome shotgun (WGS) entry which is preliminary data.</text>
</comment>
<dbReference type="InterPro" id="IPR050770">
    <property type="entry name" value="Intradiol_RC_Dioxygenase"/>
</dbReference>
<dbReference type="NCBIfam" id="TIGR02422">
    <property type="entry name" value="protocat_beta"/>
    <property type="match status" value="1"/>
</dbReference>
<evidence type="ECO:0000256" key="4">
    <source>
        <dbReference type="SAM" id="MobiDB-lite"/>
    </source>
</evidence>
<reference evidence="7" key="1">
    <citation type="journal article" date="2019" name="Int. J. Syst. Evol. Microbiol.">
        <title>The Global Catalogue of Microorganisms (GCM) 10K type strain sequencing project: providing services to taxonomists for standard genome sequencing and annotation.</title>
        <authorList>
            <consortium name="The Broad Institute Genomics Platform"/>
            <consortium name="The Broad Institute Genome Sequencing Center for Infectious Disease"/>
            <person name="Wu L."/>
            <person name="Ma J."/>
        </authorList>
    </citation>
    <scope>NUCLEOTIDE SEQUENCE [LARGE SCALE GENOMIC DNA]</scope>
    <source>
        <strain evidence="7">JCM 18472</strain>
    </source>
</reference>
<name>A0ABP9RCZ5_9GAMM</name>
<dbReference type="InterPro" id="IPR000627">
    <property type="entry name" value="Intradiol_dOase_C"/>
</dbReference>
<evidence type="ECO:0000313" key="6">
    <source>
        <dbReference type="EMBL" id="GAA5174888.1"/>
    </source>
</evidence>
<dbReference type="InterPro" id="IPR024756">
    <property type="entry name" value="PCDO_beta_N"/>
</dbReference>
<dbReference type="InterPro" id="IPR015889">
    <property type="entry name" value="Intradiol_dOase_core"/>
</dbReference>
<evidence type="ECO:0000256" key="1">
    <source>
        <dbReference type="ARBA" id="ARBA00007825"/>
    </source>
</evidence>
<dbReference type="Gene3D" id="2.60.130.10">
    <property type="entry name" value="Aromatic compound dioxygenase"/>
    <property type="match status" value="1"/>
</dbReference>
<proteinExistence type="inferred from homology"/>
<accession>A0ABP9RCZ5</accession>
<dbReference type="SUPFAM" id="SSF49482">
    <property type="entry name" value="Aromatic compound dioxygenase"/>
    <property type="match status" value="1"/>
</dbReference>
<dbReference type="Pfam" id="PF12391">
    <property type="entry name" value="PCDO_beta_N"/>
    <property type="match status" value="1"/>
</dbReference>
<dbReference type="PROSITE" id="PS00083">
    <property type="entry name" value="INTRADIOL_DIOXYGENAS"/>
    <property type="match status" value="1"/>
</dbReference>
<comment type="similarity">
    <text evidence="1">Belongs to the intradiol ring-cleavage dioxygenase family.</text>
</comment>
<protein>
    <submittedName>
        <fullName evidence="6">Protocatechuate 3,4-dioxygenase subunit beta</fullName>
    </submittedName>
</protein>
<feature type="compositionally biased region" description="Polar residues" evidence="4">
    <location>
        <begin position="29"/>
        <end position="49"/>
    </location>
</feature>
<dbReference type="PANTHER" id="PTHR33711:SF10">
    <property type="entry name" value="INTRADIOL RING-CLEAVAGE DIOXYGENASES DOMAIN-CONTAINING PROTEIN"/>
    <property type="match status" value="1"/>
</dbReference>
<feature type="region of interest" description="Disordered" evidence="4">
    <location>
        <begin position="29"/>
        <end position="53"/>
    </location>
</feature>
<evidence type="ECO:0000256" key="2">
    <source>
        <dbReference type="ARBA" id="ARBA00022964"/>
    </source>
</evidence>
<evidence type="ECO:0000256" key="3">
    <source>
        <dbReference type="ARBA" id="ARBA00023002"/>
    </source>
</evidence>
<gene>
    <name evidence="6" type="primary">pcaH</name>
    <name evidence="6" type="ORF">GCM10023342_16940</name>
</gene>
<organism evidence="6 7">
    <name type="scientific">Modicisalibacter zincidurans</name>
    <dbReference type="NCBI Taxonomy" id="1178777"/>
    <lineage>
        <taxon>Bacteria</taxon>
        <taxon>Pseudomonadati</taxon>
        <taxon>Pseudomonadota</taxon>
        <taxon>Gammaproteobacteria</taxon>
        <taxon>Oceanospirillales</taxon>
        <taxon>Halomonadaceae</taxon>
        <taxon>Modicisalibacter</taxon>
    </lineage>
</organism>
<evidence type="ECO:0000313" key="7">
    <source>
        <dbReference type="Proteomes" id="UP001500074"/>
    </source>
</evidence>
<keyword evidence="3" id="KW-0560">Oxidoreductase</keyword>
<dbReference type="Pfam" id="PF00775">
    <property type="entry name" value="Dioxygenase_C"/>
    <property type="match status" value="1"/>
</dbReference>